<evidence type="ECO:0000256" key="4">
    <source>
        <dbReference type="ARBA" id="ARBA00023004"/>
    </source>
</evidence>
<comment type="similarity">
    <text evidence="1">Belongs to the cytochrome P450 family.</text>
</comment>
<dbReference type="InterPro" id="IPR002401">
    <property type="entry name" value="Cyt_P450_E_grp-I"/>
</dbReference>
<dbReference type="AlphaFoldDB" id="A0A2H3GDT3"/>
<reference evidence="5 6" key="2">
    <citation type="journal article" date="2017" name="Sci. Rep.">
        <title>A mobile pathogenicity chromosome in Fusarium oxysporum for infection of multiple cucurbit species.</title>
        <authorList>
            <person name="van Dam P."/>
            <person name="Fokkens L."/>
            <person name="Ayukawa Y."/>
            <person name="van der Gragt M."/>
            <person name="Ter Horst A."/>
            <person name="Brankovics B."/>
            <person name="Houterman P.M."/>
            <person name="Arie T."/>
            <person name="Rep M."/>
        </authorList>
    </citation>
    <scope>NUCLEOTIDE SEQUENCE [LARGE SCALE GENOMIC DNA]</scope>
    <source>
        <strain evidence="5 6">Forc016</strain>
    </source>
</reference>
<evidence type="ECO:0000256" key="2">
    <source>
        <dbReference type="ARBA" id="ARBA00022617"/>
    </source>
</evidence>
<proteinExistence type="inferred from homology"/>
<dbReference type="PRINTS" id="PR00385">
    <property type="entry name" value="P450"/>
</dbReference>
<dbReference type="Pfam" id="PF00067">
    <property type="entry name" value="p450"/>
    <property type="match status" value="1"/>
</dbReference>
<dbReference type="GO" id="GO:0004497">
    <property type="term" value="F:monooxygenase activity"/>
    <property type="evidence" value="ECO:0007669"/>
    <property type="project" value="InterPro"/>
</dbReference>
<evidence type="ECO:0000313" key="5">
    <source>
        <dbReference type="EMBL" id="PCD22332.1"/>
    </source>
</evidence>
<dbReference type="GO" id="GO:0020037">
    <property type="term" value="F:heme binding"/>
    <property type="evidence" value="ECO:0007669"/>
    <property type="project" value="InterPro"/>
</dbReference>
<dbReference type="Gene3D" id="1.10.630.10">
    <property type="entry name" value="Cytochrome P450"/>
    <property type="match status" value="1"/>
</dbReference>
<dbReference type="GO" id="GO:0005506">
    <property type="term" value="F:iron ion binding"/>
    <property type="evidence" value="ECO:0007669"/>
    <property type="project" value="InterPro"/>
</dbReference>
<dbReference type="InterPro" id="IPR050121">
    <property type="entry name" value="Cytochrome_P450_monoxygenase"/>
</dbReference>
<dbReference type="Proteomes" id="UP000219602">
    <property type="component" value="Chromosome RC"/>
</dbReference>
<protein>
    <submittedName>
        <fullName evidence="5">Uncharacterized protein</fullName>
    </submittedName>
</protein>
<accession>A0A2H3GDT3</accession>
<dbReference type="PRINTS" id="PR00463">
    <property type="entry name" value="EP450I"/>
</dbReference>
<keyword evidence="4" id="KW-0408">Iron</keyword>
<evidence type="ECO:0000256" key="3">
    <source>
        <dbReference type="ARBA" id="ARBA00022723"/>
    </source>
</evidence>
<keyword evidence="3" id="KW-0479">Metal-binding</keyword>
<name>A0A2H3GDT3_FUSOX</name>
<dbReference type="InterPro" id="IPR001128">
    <property type="entry name" value="Cyt_P450"/>
</dbReference>
<gene>
    <name evidence="5" type="ORF">AU210_016121</name>
</gene>
<evidence type="ECO:0000256" key="1">
    <source>
        <dbReference type="ARBA" id="ARBA00010617"/>
    </source>
</evidence>
<comment type="caution">
    <text evidence="5">The sequence shown here is derived from an EMBL/GenBank/DDBJ whole genome shotgun (WGS) entry which is preliminary data.</text>
</comment>
<dbReference type="PANTHER" id="PTHR24305">
    <property type="entry name" value="CYTOCHROME P450"/>
    <property type="match status" value="1"/>
</dbReference>
<dbReference type="InterPro" id="IPR036396">
    <property type="entry name" value="Cyt_P450_sf"/>
</dbReference>
<keyword evidence="2" id="KW-0349">Heme</keyword>
<dbReference type="PANTHER" id="PTHR24305:SF166">
    <property type="entry name" value="CYTOCHROME P450 12A4, MITOCHONDRIAL-RELATED"/>
    <property type="match status" value="1"/>
</dbReference>
<dbReference type="STRING" id="327505.A0A2H3GDT3"/>
<evidence type="ECO:0000313" key="6">
    <source>
        <dbReference type="Proteomes" id="UP000219602"/>
    </source>
</evidence>
<organism evidence="5 6">
    <name type="scientific">Fusarium oxysporum f. sp. radicis-cucumerinum</name>
    <dbReference type="NCBI Taxonomy" id="327505"/>
    <lineage>
        <taxon>Eukaryota</taxon>
        <taxon>Fungi</taxon>
        <taxon>Dikarya</taxon>
        <taxon>Ascomycota</taxon>
        <taxon>Pezizomycotina</taxon>
        <taxon>Sordariomycetes</taxon>
        <taxon>Hypocreomycetidae</taxon>
        <taxon>Hypocreales</taxon>
        <taxon>Nectriaceae</taxon>
        <taxon>Fusarium</taxon>
        <taxon>Fusarium oxysporum species complex</taxon>
    </lineage>
</organism>
<dbReference type="EMBL" id="MABQ02000012">
    <property type="protein sequence ID" value="PCD22332.1"/>
    <property type="molecule type" value="Genomic_DNA"/>
</dbReference>
<dbReference type="GO" id="GO:0016705">
    <property type="term" value="F:oxidoreductase activity, acting on paired donors, with incorporation or reduction of molecular oxygen"/>
    <property type="evidence" value="ECO:0007669"/>
    <property type="project" value="InterPro"/>
</dbReference>
<sequence>MFTFESIYLLSFEEPLGMMKSGKDHVLMQWVDETTASLIVAVALPFTRKFLHYLPGSLGERFRAVHKCKKYYINRMRELEKAEKSEFLSQLLNTPSEEHNRPLNESEASEELIGLMFAGSETVGVTMNWLLWELACNPDVQERLYDEIRRVVPNPMSPIEYNRVVNLPFLKAIINETLRVHTAILGPFPRIAIEDMVIAGQVVPKGVSSLD</sequence>
<reference evidence="5 6" key="1">
    <citation type="journal article" date="2016" name="Environ. Microbiol.">
        <title>Effector profiles distinguish formae speciales of Fusarium oxysporum.</title>
        <authorList>
            <person name="van Dam P."/>
            <person name="Fokkens L."/>
            <person name="Schmidt S.M."/>
            <person name="Linmans J.H."/>
            <person name="Kistler H.C."/>
            <person name="Ma L.J."/>
            <person name="Rep M."/>
        </authorList>
    </citation>
    <scope>NUCLEOTIDE SEQUENCE [LARGE SCALE GENOMIC DNA]</scope>
    <source>
        <strain evidence="5 6">Forc016</strain>
    </source>
</reference>
<dbReference type="SUPFAM" id="SSF48264">
    <property type="entry name" value="Cytochrome P450"/>
    <property type="match status" value="1"/>
</dbReference>